<dbReference type="InterPro" id="IPR039374">
    <property type="entry name" value="SIP_fam"/>
</dbReference>
<protein>
    <submittedName>
        <fullName evidence="3">Siderophore-interacting protein</fullName>
    </submittedName>
</protein>
<dbReference type="InterPro" id="IPR017938">
    <property type="entry name" value="Riboflavin_synthase-like_b-brl"/>
</dbReference>
<feature type="compositionally biased region" description="Low complexity" evidence="1">
    <location>
        <begin position="278"/>
        <end position="288"/>
    </location>
</feature>
<feature type="domain" description="FAD-binding FR-type" evidence="2">
    <location>
        <begin position="6"/>
        <end position="151"/>
    </location>
</feature>
<dbReference type="GO" id="GO:0016491">
    <property type="term" value="F:oxidoreductase activity"/>
    <property type="evidence" value="ECO:0007669"/>
    <property type="project" value="InterPro"/>
</dbReference>
<evidence type="ECO:0000256" key="1">
    <source>
        <dbReference type="SAM" id="MobiDB-lite"/>
    </source>
</evidence>
<dbReference type="EMBL" id="FWFG01000112">
    <property type="protein sequence ID" value="SLM95553.1"/>
    <property type="molecule type" value="Genomic_DNA"/>
</dbReference>
<reference evidence="3 4" key="1">
    <citation type="submission" date="2017-02" db="EMBL/GenBank/DDBJ databases">
        <authorList>
            <person name="Peterson S.W."/>
        </authorList>
    </citation>
    <scope>NUCLEOTIDE SEQUENCE [LARGE SCALE GENOMIC DNA]</scope>
    <source>
        <strain evidence="3 4">CIP104813</strain>
    </source>
</reference>
<dbReference type="InterPro" id="IPR013113">
    <property type="entry name" value="SIP_FAD-bd"/>
</dbReference>
<keyword evidence="4" id="KW-1185">Reference proteome</keyword>
<dbReference type="Gene3D" id="3.40.50.80">
    <property type="entry name" value="Nucleotide-binding domain of ferredoxin-NADP reductase (FNR) module"/>
    <property type="match status" value="1"/>
</dbReference>
<dbReference type="PANTHER" id="PTHR30157:SF0">
    <property type="entry name" value="NADPH-DEPENDENT FERRIC-CHELATE REDUCTASE"/>
    <property type="match status" value="1"/>
</dbReference>
<dbReference type="CDD" id="cd06193">
    <property type="entry name" value="siderophore_interacting"/>
    <property type="match status" value="1"/>
</dbReference>
<gene>
    <name evidence="3" type="ORF">FM110_12970</name>
</gene>
<dbReference type="RefSeq" id="WP_159458089.1">
    <property type="nucleotide sequence ID" value="NZ_FWFG01000112.1"/>
</dbReference>
<proteinExistence type="predicted"/>
<evidence type="ECO:0000313" key="4">
    <source>
        <dbReference type="Proteomes" id="UP000195981"/>
    </source>
</evidence>
<dbReference type="Proteomes" id="UP000195981">
    <property type="component" value="Unassembled WGS sequence"/>
</dbReference>
<evidence type="ECO:0000259" key="2">
    <source>
        <dbReference type="PROSITE" id="PS51384"/>
    </source>
</evidence>
<dbReference type="PROSITE" id="PS51384">
    <property type="entry name" value="FAD_FR"/>
    <property type="match status" value="1"/>
</dbReference>
<dbReference type="Pfam" id="PF04954">
    <property type="entry name" value="SIP"/>
    <property type="match status" value="1"/>
</dbReference>
<feature type="region of interest" description="Disordered" evidence="1">
    <location>
        <begin position="278"/>
        <end position="318"/>
    </location>
</feature>
<dbReference type="OrthoDB" id="3291337at2"/>
<dbReference type="Pfam" id="PF08021">
    <property type="entry name" value="FAD_binding_9"/>
    <property type="match status" value="1"/>
</dbReference>
<dbReference type="InterPro" id="IPR039261">
    <property type="entry name" value="FNR_nucleotide-bd"/>
</dbReference>
<sequence length="371" mass="39757">MTRSAATCLDGTVTRIQDLGPTFRRITFSGPGMADFGFPGDARDMRLKLVIPPPGTPADERLDLPALLAEASDDEGASWYRTWLQVPEERRGAMRTYTVRAWRPETRELDVDMVMHADAEGASGPAAAWAMKAQVGDRIHIIGPHREACPEGYGIEFLPGDARDLLLAGDETAVPAVASILSTLPDDAAGVALLEVPSAEDVQELTAPAGLEVRWLVRGEQKVGARLDPAVRAAVRTPLCADSETSIVHRAILANDLEDVDIDATILWDVPRQLTEAARASGAGAGDAQPGQRRADGGEDSAAESGAGQVSDPEGAAVDDAGAVRDPRFYAWIAGEAGVVKTLRRYLVREVVVDRRRVAFMGYWREGRAEG</sequence>
<accession>A0A1X6X8Y9</accession>
<dbReference type="Gene3D" id="2.40.30.10">
    <property type="entry name" value="Translation factors"/>
    <property type="match status" value="1"/>
</dbReference>
<feature type="compositionally biased region" description="Low complexity" evidence="1">
    <location>
        <begin position="303"/>
        <end position="318"/>
    </location>
</feature>
<evidence type="ECO:0000313" key="3">
    <source>
        <dbReference type="EMBL" id="SLM95553.1"/>
    </source>
</evidence>
<dbReference type="PANTHER" id="PTHR30157">
    <property type="entry name" value="FERRIC REDUCTASE, NADPH-DEPENDENT"/>
    <property type="match status" value="1"/>
</dbReference>
<name>A0A1X6X8Y9_9MICO</name>
<dbReference type="InterPro" id="IPR017927">
    <property type="entry name" value="FAD-bd_FR_type"/>
</dbReference>
<dbReference type="InterPro" id="IPR007037">
    <property type="entry name" value="SIP_rossman_dom"/>
</dbReference>
<dbReference type="AlphaFoldDB" id="A0A1X6X8Y9"/>
<dbReference type="SUPFAM" id="SSF63380">
    <property type="entry name" value="Riboflavin synthase domain-like"/>
    <property type="match status" value="1"/>
</dbReference>
<organism evidence="3 4">
    <name type="scientific">Brachybacterium nesterenkovii</name>
    <dbReference type="NCBI Taxonomy" id="47847"/>
    <lineage>
        <taxon>Bacteria</taxon>
        <taxon>Bacillati</taxon>
        <taxon>Actinomycetota</taxon>
        <taxon>Actinomycetes</taxon>
        <taxon>Micrococcales</taxon>
        <taxon>Dermabacteraceae</taxon>
        <taxon>Brachybacterium</taxon>
    </lineage>
</organism>